<dbReference type="EMBL" id="CAKKNE010000003">
    <property type="protein sequence ID" value="CAH0372374.1"/>
    <property type="molecule type" value="Genomic_DNA"/>
</dbReference>
<feature type="region of interest" description="Disordered" evidence="1">
    <location>
        <begin position="680"/>
        <end position="721"/>
    </location>
</feature>
<comment type="caution">
    <text evidence="3">The sequence shown here is derived from an EMBL/GenBank/DDBJ whole genome shotgun (WGS) entry which is preliminary data.</text>
</comment>
<evidence type="ECO:0000256" key="2">
    <source>
        <dbReference type="SAM" id="Phobius"/>
    </source>
</evidence>
<name>A0A8J2SSP7_9STRA</name>
<sequence>MRVLERSHGLRRSVSGTLRPREAPQKPRRRPYVVAAFILVVFGAATHVYIDYEAVHAGDVEKANAPKEKTDREPVNVVVRVLSRNKGAAEDVARRFRAASPKRVELWETSDSSEARKTRLKEEGLIIRLLSPQKTTTRYFLEMLSEDEEDAFLIDGDQFSLPGAVVSSKESIKAIKKTLTNEKGKLRFESGDGWWSQPIKMVALTNGGLKTHGGHQWLQSFRASLDELEGLVEGRSQSTMDLAGQLALREAWWRAPIELGRVLTASSFVLWEVPSPSKFEHDKPGSVQRALRDSRIASHQTSKRLLDAVERERKVSDKACPRQKPPAPKHGVVVVSGADARTPGDDAGWDAPLGLTSLPKGACKPAACDDVRAQLGGAKANWAKHWSYPFVFGVTSSLAPHLDALGLKNFEFAKPFLLIDALHGRARSLRDQPRKGHWLAWLDHDVWPHPETAFSDVGSLDVYLDAVDAKASIALGNFRSLNTGVLFARLDLQGRAILHEWALTSASGVVECQPYDQAALQLVLLARLQAKTIKTPLFTSPFDYTCTKALGCGGTPEKPFGMCNPHYHASVKTLLRARNRCGSPNCDQHFDRGRANDILGEAGFFTITEDVNRPRPQCFDSQRLDGCRTRPGANFDVVSREASKAWLFNHKGLDLFLRSRPRGANNDEGVCAGRAFRGGVGDTPKQKCTKSDQAAGKCRKVARPLSEKRTKKKRRIKKPAG</sequence>
<accession>A0A8J2SSP7</accession>
<feature type="compositionally biased region" description="Basic residues" evidence="1">
    <location>
        <begin position="709"/>
        <end position="721"/>
    </location>
</feature>
<gene>
    <name evidence="3" type="ORF">PECAL_3P23660</name>
</gene>
<keyword evidence="2" id="KW-0472">Membrane</keyword>
<feature type="transmembrane region" description="Helical" evidence="2">
    <location>
        <begin position="31"/>
        <end position="50"/>
    </location>
</feature>
<keyword evidence="2" id="KW-0812">Transmembrane</keyword>
<dbReference type="AlphaFoldDB" id="A0A8J2SSP7"/>
<feature type="region of interest" description="Disordered" evidence="1">
    <location>
        <begin position="1"/>
        <end position="26"/>
    </location>
</feature>
<dbReference type="Proteomes" id="UP000789595">
    <property type="component" value="Unassembled WGS sequence"/>
</dbReference>
<reference evidence="3" key="1">
    <citation type="submission" date="2021-11" db="EMBL/GenBank/DDBJ databases">
        <authorList>
            <consortium name="Genoscope - CEA"/>
            <person name="William W."/>
        </authorList>
    </citation>
    <scope>NUCLEOTIDE SEQUENCE</scope>
</reference>
<protein>
    <submittedName>
        <fullName evidence="3">Uncharacterized protein</fullName>
    </submittedName>
</protein>
<keyword evidence="2" id="KW-1133">Transmembrane helix</keyword>
<evidence type="ECO:0000313" key="4">
    <source>
        <dbReference type="Proteomes" id="UP000789595"/>
    </source>
</evidence>
<organism evidence="3 4">
    <name type="scientific">Pelagomonas calceolata</name>
    <dbReference type="NCBI Taxonomy" id="35677"/>
    <lineage>
        <taxon>Eukaryota</taxon>
        <taxon>Sar</taxon>
        <taxon>Stramenopiles</taxon>
        <taxon>Ochrophyta</taxon>
        <taxon>Pelagophyceae</taxon>
        <taxon>Pelagomonadales</taxon>
        <taxon>Pelagomonadaceae</taxon>
        <taxon>Pelagomonas</taxon>
    </lineage>
</organism>
<evidence type="ECO:0000313" key="3">
    <source>
        <dbReference type="EMBL" id="CAH0372374.1"/>
    </source>
</evidence>
<proteinExistence type="predicted"/>
<keyword evidence="4" id="KW-1185">Reference proteome</keyword>
<evidence type="ECO:0000256" key="1">
    <source>
        <dbReference type="SAM" id="MobiDB-lite"/>
    </source>
</evidence>